<feature type="transmembrane region" description="Helical" evidence="4">
    <location>
        <begin position="465"/>
        <end position="490"/>
    </location>
</feature>
<dbReference type="Gene3D" id="2.120.10.80">
    <property type="entry name" value="Kelch-type beta propeller"/>
    <property type="match status" value="1"/>
</dbReference>
<keyword evidence="4" id="KW-0472">Membrane</keyword>
<dbReference type="EMBL" id="ML994638">
    <property type="protein sequence ID" value="KAF2184475.1"/>
    <property type="molecule type" value="Genomic_DNA"/>
</dbReference>
<dbReference type="PRINTS" id="PR01217">
    <property type="entry name" value="PRICHEXTENSN"/>
</dbReference>
<feature type="region of interest" description="Disordered" evidence="3">
    <location>
        <begin position="497"/>
        <end position="749"/>
    </location>
</feature>
<feature type="compositionally biased region" description="Polar residues" evidence="3">
    <location>
        <begin position="561"/>
        <end position="578"/>
    </location>
</feature>
<reference evidence="6" key="1">
    <citation type="journal article" date="2020" name="Stud. Mycol.">
        <title>101 Dothideomycetes genomes: a test case for predicting lifestyles and emergence of pathogens.</title>
        <authorList>
            <person name="Haridas S."/>
            <person name="Albert R."/>
            <person name="Binder M."/>
            <person name="Bloem J."/>
            <person name="Labutti K."/>
            <person name="Salamov A."/>
            <person name="Andreopoulos B."/>
            <person name="Baker S."/>
            <person name="Barry K."/>
            <person name="Bills G."/>
            <person name="Bluhm B."/>
            <person name="Cannon C."/>
            <person name="Castanera R."/>
            <person name="Culley D."/>
            <person name="Daum C."/>
            <person name="Ezra D."/>
            <person name="Gonzalez J."/>
            <person name="Henrissat B."/>
            <person name="Kuo A."/>
            <person name="Liang C."/>
            <person name="Lipzen A."/>
            <person name="Lutzoni F."/>
            <person name="Magnuson J."/>
            <person name="Mondo S."/>
            <person name="Nolan M."/>
            <person name="Ohm R."/>
            <person name="Pangilinan J."/>
            <person name="Park H.-J."/>
            <person name="Ramirez L."/>
            <person name="Alfaro M."/>
            <person name="Sun H."/>
            <person name="Tritt A."/>
            <person name="Yoshinaga Y."/>
            <person name="Zwiers L.-H."/>
            <person name="Turgeon B."/>
            <person name="Goodwin S."/>
            <person name="Spatafora J."/>
            <person name="Crous P."/>
            <person name="Grigoriev I."/>
        </authorList>
    </citation>
    <scope>NUCLEOTIDE SEQUENCE</scope>
    <source>
        <strain evidence="6">CBS 207.26</strain>
    </source>
</reference>
<evidence type="ECO:0000313" key="7">
    <source>
        <dbReference type="Proteomes" id="UP000800200"/>
    </source>
</evidence>
<feature type="compositionally biased region" description="Polar residues" evidence="3">
    <location>
        <begin position="693"/>
        <end position="708"/>
    </location>
</feature>
<keyword evidence="5" id="KW-0732">Signal</keyword>
<evidence type="ECO:0000256" key="3">
    <source>
        <dbReference type="SAM" id="MobiDB-lite"/>
    </source>
</evidence>
<evidence type="ECO:0000313" key="6">
    <source>
        <dbReference type="EMBL" id="KAF2184475.1"/>
    </source>
</evidence>
<sequence length="763" mass="82214">MPAMAFLRICLFASLNFAARSLQQSKNPLSDFCRRWGHQTAQVDGKLYIDGGQVTWNPQSSNPLNYTNTWLLYSDLNSTTADIGMPQQYANLTKNSTVPSVSGGVLWADEVNKAFYLYGGEYQSNPADFSFWAYDTILNQWNETKYESNVNSLQRVSFGAGTQINELGVGFYYGGWINNNTTPGWNGPPMATSNLIRYDMSAGTLNNNTGPDDTGRAEGQMVYLPASDGGLLVYFGGVEDPHRNGSFVGANMSTVHIFDVSSSKWYTQTAGGSVPPARRQFCAGATWADDHSSYNIYLYGGFGIQNVTGFDDAYILSLPSFTWIRAWPTDNTTAAFPHGSCSANVINRDQMLVIGGWFPSSDICDSPNGWGQHNMNLGYNGPARTLWDKYDPKVSTYFVPTPVISVVGGGPTGGATATKPSNWDSPDLSVYFTRVPSFSARAATRTIPTSTSSPSGSPGPKKTNVGAIAGGVVGGLVGLIAILSLILFCLHRRKKAAKDKGKEKNPSPPTELPATSPIHEMASPGTAKWMSMQQQPDNSAHPAFSAQNSPHTPSGHPISPEYQQPGSPYAYQSTTPTSAVPYPSPYGTEFNQNGYPPRSTYPPGTLPYTDNPSAYDSQSSSYDPAYTQPHGHHQRQYSYPTPTSPTHSQGLYDSPPPSQPMQQTYYPPPPEPSTPHAPSQAHRSYSDRGGSPDGTQYSEPMSQSTTPAQFYAQPVTNGGAGVGPGGYGGEGGGPRFVGGEGGSLRGSLDRRPVRGRFVEVDHM</sequence>
<feature type="signal peptide" evidence="5">
    <location>
        <begin position="1"/>
        <end position="18"/>
    </location>
</feature>
<keyword evidence="4" id="KW-1133">Transmembrane helix</keyword>
<evidence type="ECO:0000256" key="2">
    <source>
        <dbReference type="ARBA" id="ARBA00023004"/>
    </source>
</evidence>
<dbReference type="PANTHER" id="PTHR47435:SF4">
    <property type="entry name" value="KELCH REPEAT PROTEIN (AFU_ORTHOLOGUE AFUA_5G12780)"/>
    <property type="match status" value="1"/>
</dbReference>
<proteinExistence type="predicted"/>
<name>A0A6A6E0H0_9PEZI</name>
<evidence type="ECO:0008006" key="8">
    <source>
        <dbReference type="Google" id="ProtNLM"/>
    </source>
</evidence>
<dbReference type="Proteomes" id="UP000800200">
    <property type="component" value="Unassembled WGS sequence"/>
</dbReference>
<feature type="compositionally biased region" description="Gly residues" evidence="3">
    <location>
        <begin position="718"/>
        <end position="744"/>
    </location>
</feature>
<dbReference type="AlphaFoldDB" id="A0A6A6E0H0"/>
<keyword evidence="4" id="KW-0812">Transmembrane</keyword>
<dbReference type="GO" id="GO:0019760">
    <property type="term" value="P:glucosinolate metabolic process"/>
    <property type="evidence" value="ECO:0007669"/>
    <property type="project" value="UniProtKB-ARBA"/>
</dbReference>
<feature type="compositionally biased region" description="Pro residues" evidence="3">
    <location>
        <begin position="666"/>
        <end position="675"/>
    </location>
</feature>
<evidence type="ECO:0000256" key="4">
    <source>
        <dbReference type="SAM" id="Phobius"/>
    </source>
</evidence>
<dbReference type="InterPro" id="IPR011043">
    <property type="entry name" value="Gal_Oxase/kelch_b-propeller"/>
</dbReference>
<gene>
    <name evidence="6" type="ORF">K469DRAFT_709251</name>
</gene>
<feature type="chain" id="PRO_5025673700" description="Galactose oxidase" evidence="5">
    <location>
        <begin position="19"/>
        <end position="763"/>
    </location>
</feature>
<accession>A0A6A6E0H0</accession>
<keyword evidence="2" id="KW-0408">Iron</keyword>
<protein>
    <recommendedName>
        <fullName evidence="8">Galactose oxidase</fullName>
    </recommendedName>
</protein>
<feature type="compositionally biased region" description="Low complexity" evidence="3">
    <location>
        <begin position="443"/>
        <end position="460"/>
    </location>
</feature>
<keyword evidence="1" id="KW-0677">Repeat</keyword>
<dbReference type="SUPFAM" id="SSF50965">
    <property type="entry name" value="Galactose oxidase, central domain"/>
    <property type="match status" value="1"/>
</dbReference>
<evidence type="ECO:0000256" key="1">
    <source>
        <dbReference type="ARBA" id="ARBA00022737"/>
    </source>
</evidence>
<evidence type="ECO:0000256" key="5">
    <source>
        <dbReference type="SAM" id="SignalP"/>
    </source>
</evidence>
<dbReference type="InterPro" id="IPR015915">
    <property type="entry name" value="Kelch-typ_b-propeller"/>
</dbReference>
<feature type="compositionally biased region" description="Polar residues" evidence="3">
    <location>
        <begin position="608"/>
        <end position="622"/>
    </location>
</feature>
<feature type="compositionally biased region" description="Polar residues" evidence="3">
    <location>
        <begin position="636"/>
        <end position="651"/>
    </location>
</feature>
<dbReference type="OrthoDB" id="10251809at2759"/>
<feature type="region of interest" description="Disordered" evidence="3">
    <location>
        <begin position="443"/>
        <end position="462"/>
    </location>
</feature>
<keyword evidence="7" id="KW-1185">Reference proteome</keyword>
<dbReference type="PANTHER" id="PTHR47435">
    <property type="entry name" value="KELCH REPEAT PROTEIN (AFU_ORTHOLOGUE AFUA_5G12780)"/>
    <property type="match status" value="1"/>
</dbReference>
<organism evidence="6 7">
    <name type="scientific">Zopfia rhizophila CBS 207.26</name>
    <dbReference type="NCBI Taxonomy" id="1314779"/>
    <lineage>
        <taxon>Eukaryota</taxon>
        <taxon>Fungi</taxon>
        <taxon>Dikarya</taxon>
        <taxon>Ascomycota</taxon>
        <taxon>Pezizomycotina</taxon>
        <taxon>Dothideomycetes</taxon>
        <taxon>Dothideomycetes incertae sedis</taxon>
        <taxon>Zopfiaceae</taxon>
        <taxon>Zopfia</taxon>
    </lineage>
</organism>